<dbReference type="RefSeq" id="WP_236133799.1">
    <property type="nucleotide sequence ID" value="NZ_JAKGTH010000008.1"/>
</dbReference>
<dbReference type="InterPro" id="IPR001789">
    <property type="entry name" value="Sig_transdc_resp-reg_receiver"/>
</dbReference>
<evidence type="ECO:0000256" key="1">
    <source>
        <dbReference type="PROSITE-ProRule" id="PRU00169"/>
    </source>
</evidence>
<comment type="caution">
    <text evidence="3">The sequence shown here is derived from an EMBL/GenBank/DDBJ whole genome shotgun (WGS) entry which is preliminary data.</text>
</comment>
<dbReference type="InterPro" id="IPR052893">
    <property type="entry name" value="TCS_response_regulator"/>
</dbReference>
<keyword evidence="4" id="KW-1185">Reference proteome</keyword>
<dbReference type="SMART" id="SM00448">
    <property type="entry name" value="REC"/>
    <property type="match status" value="1"/>
</dbReference>
<accession>A0ABS9EFJ3</accession>
<dbReference type="Gene3D" id="3.40.50.2300">
    <property type="match status" value="1"/>
</dbReference>
<sequence>MAYNLQATENLDVIIVEDDPIVSKIHKFSFGKIVSNDLKTFENGLEAINYLNKEMDSNRKVLVLLDINMPVMDGWEFLELSQVHTYSKNIFVVMVTSSLFQEDFNKAKKYDQIIGYYIKPLKKEQIQELLDLREVRPFIQYKTV</sequence>
<feature type="domain" description="Response regulatory" evidence="2">
    <location>
        <begin position="12"/>
        <end position="134"/>
    </location>
</feature>
<dbReference type="PANTHER" id="PTHR44520:SF2">
    <property type="entry name" value="RESPONSE REGULATOR RCP1"/>
    <property type="match status" value="1"/>
</dbReference>
<name>A0ABS9EFJ3_9FLAO</name>
<dbReference type="Proteomes" id="UP001179363">
    <property type="component" value="Unassembled WGS sequence"/>
</dbReference>
<evidence type="ECO:0000259" key="2">
    <source>
        <dbReference type="PROSITE" id="PS50110"/>
    </source>
</evidence>
<organism evidence="3 4">
    <name type="scientific">Gillisia lutea</name>
    <dbReference type="NCBI Taxonomy" id="2909668"/>
    <lineage>
        <taxon>Bacteria</taxon>
        <taxon>Pseudomonadati</taxon>
        <taxon>Bacteroidota</taxon>
        <taxon>Flavobacteriia</taxon>
        <taxon>Flavobacteriales</taxon>
        <taxon>Flavobacteriaceae</taxon>
        <taxon>Gillisia</taxon>
    </lineage>
</organism>
<dbReference type="PROSITE" id="PS50110">
    <property type="entry name" value="RESPONSE_REGULATORY"/>
    <property type="match status" value="1"/>
</dbReference>
<dbReference type="PANTHER" id="PTHR44520">
    <property type="entry name" value="RESPONSE REGULATOR RCP1-RELATED"/>
    <property type="match status" value="1"/>
</dbReference>
<dbReference type="InterPro" id="IPR011006">
    <property type="entry name" value="CheY-like_superfamily"/>
</dbReference>
<dbReference type="EMBL" id="JAKGTH010000008">
    <property type="protein sequence ID" value="MCF4101650.1"/>
    <property type="molecule type" value="Genomic_DNA"/>
</dbReference>
<evidence type="ECO:0000313" key="3">
    <source>
        <dbReference type="EMBL" id="MCF4101650.1"/>
    </source>
</evidence>
<proteinExistence type="predicted"/>
<gene>
    <name evidence="3" type="ORF">L1I30_08240</name>
</gene>
<dbReference type="SUPFAM" id="SSF52172">
    <property type="entry name" value="CheY-like"/>
    <property type="match status" value="1"/>
</dbReference>
<protein>
    <submittedName>
        <fullName evidence="3">Response regulator</fullName>
    </submittedName>
</protein>
<keyword evidence="1" id="KW-0597">Phosphoprotein</keyword>
<dbReference type="Pfam" id="PF00072">
    <property type="entry name" value="Response_reg"/>
    <property type="match status" value="1"/>
</dbReference>
<reference evidence="3" key="1">
    <citation type="submission" date="2022-01" db="EMBL/GenBank/DDBJ databases">
        <title>Gillisia lutea sp. nov., isolated from marine plastic residues from the Malvarosa beach (Valencia, Spain).</title>
        <authorList>
            <person name="Vidal-Verdu A."/>
            <person name="Molina-Menor E."/>
            <person name="Satari L."/>
            <person name="Pascual J."/>
            <person name="Pereto J."/>
            <person name="Porcar M."/>
        </authorList>
    </citation>
    <scope>NUCLEOTIDE SEQUENCE</scope>
    <source>
        <strain evidence="3">M10.2A</strain>
    </source>
</reference>
<feature type="modified residue" description="4-aspartylphosphate" evidence="1">
    <location>
        <position position="66"/>
    </location>
</feature>
<evidence type="ECO:0000313" key="4">
    <source>
        <dbReference type="Proteomes" id="UP001179363"/>
    </source>
</evidence>